<evidence type="ECO:0000313" key="2">
    <source>
        <dbReference type="Proteomes" id="UP001057279"/>
    </source>
</evidence>
<comment type="caution">
    <text evidence="1">The sequence shown here is derived from an EMBL/GenBank/DDBJ whole genome shotgun (WGS) entry which is preliminary data.</text>
</comment>
<evidence type="ECO:0000313" key="1">
    <source>
        <dbReference type="EMBL" id="KAI4563833.1"/>
    </source>
</evidence>
<dbReference type="EMBL" id="CM043045">
    <property type="protein sequence ID" value="KAI4563833.1"/>
    <property type="molecule type" value="Genomic_DNA"/>
</dbReference>
<reference evidence="1" key="1">
    <citation type="submission" date="2022-03" db="EMBL/GenBank/DDBJ databases">
        <title>Genomic analyses of argali, domestic sheep and their hybrids provide insights into chromosomal evolution, heterosis and genetic basis of agronomic traits.</title>
        <authorList>
            <person name="Li M."/>
        </authorList>
    </citation>
    <scope>NUCLEOTIDE SEQUENCE</scope>
    <source>
        <strain evidence="1">F1 hybrid</strain>
    </source>
</reference>
<organism evidence="1 2">
    <name type="scientific">Ovis ammon polii x Ovis aries</name>
    <dbReference type="NCBI Taxonomy" id="2918886"/>
    <lineage>
        <taxon>Eukaryota</taxon>
        <taxon>Metazoa</taxon>
        <taxon>Chordata</taxon>
        <taxon>Craniata</taxon>
        <taxon>Vertebrata</taxon>
        <taxon>Euteleostomi</taxon>
        <taxon>Mammalia</taxon>
        <taxon>Eutheria</taxon>
        <taxon>Laurasiatheria</taxon>
        <taxon>Artiodactyla</taxon>
        <taxon>Ruminantia</taxon>
        <taxon>Pecora</taxon>
        <taxon>Bovidae</taxon>
        <taxon>Caprinae</taxon>
        <taxon>Ovis</taxon>
    </lineage>
</organism>
<protein>
    <submittedName>
        <fullName evidence="1">Uncharacterized protein</fullName>
    </submittedName>
</protein>
<accession>A0ACB9UBW8</accession>
<dbReference type="Proteomes" id="UP001057279">
    <property type="component" value="Linkage Group LG20"/>
</dbReference>
<keyword evidence="2" id="KW-1185">Reference proteome</keyword>
<proteinExistence type="predicted"/>
<sequence length="944" mass="107037">MRKGLVKVNQGRTDVSGRGPGKNERDNLIEGAVSLLESADTSLLLEEIRTQLVEQFKCLEQQSESRLQLLQDLQEFFRRKAEIELEYSRSLEKLAERFSSKIRSSREHQFKKDQYLLSPVNCWYLVLHQTRRESRDHATLNDIFMNNVIVRLSQISEDVIRLFKKSKEIGLQMHEELLKVTNELYTVMKTYHMYHAESISAESKLKEAEKQEEKQFNKSGDLSMNLLRHEDRPQRRSSVKKIEKMKEKASGGPGDWDGAGRGGCQAPSSLGLPLCTPSIWGWINAVGSCSPGGGSAMVEAGLAMPLLALVRPLAKRQAKYSENKLKCTKARNDYLLNLAATNAAISKYYIHDVSDLIDCCDLGFHASLARTFRTYLSAEYNLETSRHEGLDVIENAVDNLDSRSDKHTVMDMCNQVFCPPLKFEFQPHMGDEVCQVSAQQPVQTELLMRYHQLQSRLATLKIENEEVRKTLDATMQTLQDMLTVEDFDVSDAFQHSRSTESVKSAASETYMSKINIAKRRANQQETEMFYFTKFKEYVNGSNLITKLQAKHDLLKQTLGEGERAECGTTRPPCLPPKPQKMRRPRPLSVCSHKLFNGCMETFIKDSGQAIPLVVESCIRYINLYGLQQQGIFRVPGSQVEVNDIKNSFERGEDPLVDDQNERDINSVAGVLKLYFRGLENPLFPKERFQDLISTIKLENPAERVHQIQQILITLPRVVIVVMRYLFAFLNHLSQYSDENMMDPYNLAICFGPTLMHIPDGQDPVSCQAHVNEVIKTIIIHHEAIFPSPRELEGPVYEKCMAGGEEYCDSPHSEPGTIDEVDHDNGTEPHTSDEEVEQIEAIAKFDYVGRSPRELSFKKGASLLLYHRASEDWWEGRHNGVDGLIPHQYIVVQDMDDAFSDSLSQKADSEASSGPLLDDKASSKNDLQSPTEHISDYGFGGVMGR</sequence>
<name>A0ACB9UBW8_9CETA</name>
<gene>
    <name evidence="1" type="ORF">MJG53_016407</name>
</gene>